<dbReference type="EMBL" id="BNAV01000016">
    <property type="protein sequence ID" value="GHF83314.1"/>
    <property type="molecule type" value="Genomic_DNA"/>
</dbReference>
<organism evidence="2 3">
    <name type="scientific">Amycolatopsis bartoniae</name>
    <dbReference type="NCBI Taxonomy" id="941986"/>
    <lineage>
        <taxon>Bacteria</taxon>
        <taxon>Bacillati</taxon>
        <taxon>Actinomycetota</taxon>
        <taxon>Actinomycetes</taxon>
        <taxon>Pseudonocardiales</taxon>
        <taxon>Pseudonocardiaceae</taxon>
        <taxon>Amycolatopsis</taxon>
    </lineage>
</organism>
<sequence length="102" mass="10584">MAGGETVSPPAGKSSMLGSDSGSGHTSARSEHRTAPFAQGVTSGIPQSENIRNRPKDAGRSVEDSKHQQPHTTASIRVTPNRPNNPNLNIPADGSCANAQEL</sequence>
<evidence type="ECO:0000313" key="2">
    <source>
        <dbReference type="EMBL" id="GHF83314.1"/>
    </source>
</evidence>
<protein>
    <submittedName>
        <fullName evidence="2">Uncharacterized protein</fullName>
    </submittedName>
</protein>
<reference evidence="2" key="1">
    <citation type="journal article" date="2014" name="Int. J. Syst. Evol. Microbiol.">
        <title>Complete genome sequence of Corynebacterium casei LMG S-19264T (=DSM 44701T), isolated from a smear-ripened cheese.</title>
        <authorList>
            <consortium name="US DOE Joint Genome Institute (JGI-PGF)"/>
            <person name="Walter F."/>
            <person name="Albersmeier A."/>
            <person name="Kalinowski J."/>
            <person name="Ruckert C."/>
        </authorList>
    </citation>
    <scope>NUCLEOTIDE SEQUENCE</scope>
    <source>
        <strain evidence="2">CGMCC 4.7679</strain>
    </source>
</reference>
<gene>
    <name evidence="2" type="ORF">GCM10017566_66720</name>
</gene>
<feature type="compositionally biased region" description="Low complexity" evidence="1">
    <location>
        <begin position="80"/>
        <end position="91"/>
    </location>
</feature>
<dbReference type="Proteomes" id="UP000658656">
    <property type="component" value="Unassembled WGS sequence"/>
</dbReference>
<feature type="compositionally biased region" description="Polar residues" evidence="1">
    <location>
        <begin position="16"/>
        <end position="27"/>
    </location>
</feature>
<feature type="compositionally biased region" description="Polar residues" evidence="1">
    <location>
        <begin position="40"/>
        <end position="50"/>
    </location>
</feature>
<proteinExistence type="predicted"/>
<dbReference type="AlphaFoldDB" id="A0A8H9IZM3"/>
<accession>A0A8H9IZM3</accession>
<feature type="region of interest" description="Disordered" evidence="1">
    <location>
        <begin position="1"/>
        <end position="102"/>
    </location>
</feature>
<keyword evidence="3" id="KW-1185">Reference proteome</keyword>
<evidence type="ECO:0000313" key="3">
    <source>
        <dbReference type="Proteomes" id="UP000658656"/>
    </source>
</evidence>
<comment type="caution">
    <text evidence="2">The sequence shown here is derived from an EMBL/GenBank/DDBJ whole genome shotgun (WGS) entry which is preliminary data.</text>
</comment>
<name>A0A8H9IZM3_9PSEU</name>
<reference evidence="2" key="2">
    <citation type="submission" date="2020-09" db="EMBL/GenBank/DDBJ databases">
        <authorList>
            <person name="Sun Q."/>
            <person name="Zhou Y."/>
        </authorList>
    </citation>
    <scope>NUCLEOTIDE SEQUENCE</scope>
    <source>
        <strain evidence="2">CGMCC 4.7679</strain>
    </source>
</reference>
<feature type="compositionally biased region" description="Basic and acidic residues" evidence="1">
    <location>
        <begin position="51"/>
        <end position="67"/>
    </location>
</feature>
<evidence type="ECO:0000256" key="1">
    <source>
        <dbReference type="SAM" id="MobiDB-lite"/>
    </source>
</evidence>